<dbReference type="EMBL" id="UINC01038553">
    <property type="protein sequence ID" value="SVB35725.1"/>
    <property type="molecule type" value="Genomic_DNA"/>
</dbReference>
<dbReference type="SUPFAM" id="SSF141300">
    <property type="entry name" value="GatD N-terminal domain-like"/>
    <property type="match status" value="1"/>
</dbReference>
<accession>A0A382DBU1</accession>
<dbReference type="Pfam" id="PF18195">
    <property type="entry name" value="GatD_N"/>
    <property type="match status" value="1"/>
</dbReference>
<gene>
    <name evidence="2" type="ORF">METZ01_LOCUS188579</name>
</gene>
<dbReference type="PROSITE" id="PS00144">
    <property type="entry name" value="ASN_GLN_ASE_1"/>
    <property type="match status" value="1"/>
</dbReference>
<evidence type="ECO:0000259" key="1">
    <source>
        <dbReference type="Pfam" id="PF18195"/>
    </source>
</evidence>
<feature type="non-terminal residue" evidence="2">
    <location>
        <position position="92"/>
    </location>
</feature>
<dbReference type="InterPro" id="IPR020827">
    <property type="entry name" value="Asparaginase/glutaminase_AS1"/>
</dbReference>
<evidence type="ECO:0000313" key="2">
    <source>
        <dbReference type="EMBL" id="SVB35725.1"/>
    </source>
</evidence>
<dbReference type="InterPro" id="IPR040918">
    <property type="entry name" value="GatD_N"/>
</dbReference>
<dbReference type="AlphaFoldDB" id="A0A382DBU1"/>
<organism evidence="2">
    <name type="scientific">marine metagenome</name>
    <dbReference type="NCBI Taxonomy" id="408172"/>
    <lineage>
        <taxon>unclassified sequences</taxon>
        <taxon>metagenomes</taxon>
        <taxon>ecological metagenomes</taxon>
    </lineage>
</organism>
<feature type="domain" description="GatD N-terminal" evidence="1">
    <location>
        <begin position="6"/>
        <end position="56"/>
    </location>
</feature>
<protein>
    <recommendedName>
        <fullName evidence="1">GatD N-terminal domain-containing protein</fullName>
    </recommendedName>
</protein>
<sequence>MGSPQSGDRVRLTAATPEGPVTHEGILLAPAASGHVTVKLDNGYNVTFAESEVSEISRLSAAIMVEENLDSGPEEDPNLPEIWILHTGGTIA</sequence>
<reference evidence="2" key="1">
    <citation type="submission" date="2018-05" db="EMBL/GenBank/DDBJ databases">
        <authorList>
            <person name="Lanie J.A."/>
            <person name="Ng W.-L."/>
            <person name="Kazmierczak K.M."/>
            <person name="Andrzejewski T.M."/>
            <person name="Davidsen T.M."/>
            <person name="Wayne K.J."/>
            <person name="Tettelin H."/>
            <person name="Glass J.I."/>
            <person name="Rusch D."/>
            <person name="Podicherti R."/>
            <person name="Tsui H.-C.T."/>
            <person name="Winkler M.E."/>
        </authorList>
    </citation>
    <scope>NUCLEOTIDE SEQUENCE</scope>
</reference>
<proteinExistence type="predicted"/>
<name>A0A382DBU1_9ZZZZ</name>
<dbReference type="InterPro" id="IPR037222">
    <property type="entry name" value="GatD_N_sf"/>
</dbReference>
<dbReference type="GO" id="GO:0006520">
    <property type="term" value="P:amino acid metabolic process"/>
    <property type="evidence" value="ECO:0007669"/>
    <property type="project" value="InterPro"/>
</dbReference>
<dbReference type="Gene3D" id="2.30.30.520">
    <property type="match status" value="1"/>
</dbReference>